<dbReference type="InterPro" id="IPR023393">
    <property type="entry name" value="START-like_dom_sf"/>
</dbReference>
<dbReference type="Gene3D" id="3.30.530.20">
    <property type="match status" value="1"/>
</dbReference>
<dbReference type="AlphaFoldDB" id="A0A0A5G8X5"/>
<evidence type="ECO:0000313" key="2">
    <source>
        <dbReference type="Proteomes" id="UP000030403"/>
    </source>
</evidence>
<dbReference type="OrthoDB" id="2973886at2"/>
<comment type="caution">
    <text evidence="1">The sequence shown here is derived from an EMBL/GenBank/DDBJ whole genome shotgun (WGS) entry which is preliminary data.</text>
</comment>
<evidence type="ECO:0008006" key="3">
    <source>
        <dbReference type="Google" id="ProtNLM"/>
    </source>
</evidence>
<dbReference type="eggNOG" id="ENOG503437U">
    <property type="taxonomic scope" value="Bacteria"/>
</dbReference>
<sequence length="144" mass="16685">MKYSVKINAPLSTVFQTIATASEREQWTRDVISVTYNDPANEQIEGAMFQQKQKEGKMTNTYEGKNLQVTEPSLFSYQLMNKAFTMTISYHLTDQGEMTYVEQHYETEYHSGFAKFMGKLFQGMTNKIAKDILDGLKMYVEKEE</sequence>
<dbReference type="InterPro" id="IPR019587">
    <property type="entry name" value="Polyketide_cyclase/dehydratase"/>
</dbReference>
<dbReference type="SUPFAM" id="SSF55961">
    <property type="entry name" value="Bet v1-like"/>
    <property type="match status" value="1"/>
</dbReference>
<reference evidence="1 2" key="1">
    <citation type="submission" date="2013-08" db="EMBL/GenBank/DDBJ databases">
        <authorList>
            <person name="Huang J."/>
            <person name="Wang G."/>
        </authorList>
    </citation>
    <scope>NUCLEOTIDE SEQUENCE [LARGE SCALE GENOMIC DNA]</scope>
    <source>
        <strain evidence="1 2">BH030004</strain>
    </source>
</reference>
<proteinExistence type="predicted"/>
<dbReference type="CDD" id="cd07812">
    <property type="entry name" value="SRPBCC"/>
    <property type="match status" value="1"/>
</dbReference>
<keyword evidence="2" id="KW-1185">Reference proteome</keyword>
<dbReference type="Proteomes" id="UP000030403">
    <property type="component" value="Unassembled WGS sequence"/>
</dbReference>
<gene>
    <name evidence="1" type="ORF">N783_05645</name>
</gene>
<protein>
    <recommendedName>
        <fullName evidence="3">Polyketide cyclase</fullName>
    </recommendedName>
</protein>
<accession>A0A0A5G8X5</accession>
<organism evidence="1 2">
    <name type="scientific">Pontibacillus marinus BH030004 = DSM 16465</name>
    <dbReference type="NCBI Taxonomy" id="1385511"/>
    <lineage>
        <taxon>Bacteria</taxon>
        <taxon>Bacillati</taxon>
        <taxon>Bacillota</taxon>
        <taxon>Bacilli</taxon>
        <taxon>Bacillales</taxon>
        <taxon>Bacillaceae</taxon>
        <taxon>Pontibacillus</taxon>
    </lineage>
</organism>
<dbReference type="RefSeq" id="WP_027445595.1">
    <property type="nucleotide sequence ID" value="NZ_AULJ01000012.1"/>
</dbReference>
<dbReference type="EMBL" id="AVPF01000014">
    <property type="protein sequence ID" value="KGX89596.1"/>
    <property type="molecule type" value="Genomic_DNA"/>
</dbReference>
<evidence type="ECO:0000313" key="1">
    <source>
        <dbReference type="EMBL" id="KGX89596.1"/>
    </source>
</evidence>
<name>A0A0A5G8X5_9BACI</name>
<dbReference type="Pfam" id="PF10604">
    <property type="entry name" value="Polyketide_cyc2"/>
    <property type="match status" value="1"/>
</dbReference>